<protein>
    <submittedName>
        <fullName evidence="1">Uncharacterized protein</fullName>
    </submittedName>
</protein>
<accession>A0A2K3PLW3</accession>
<comment type="caution">
    <text evidence="1">The sequence shown here is derived from an EMBL/GenBank/DDBJ whole genome shotgun (WGS) entry which is preliminary data.</text>
</comment>
<dbReference type="Proteomes" id="UP000236291">
    <property type="component" value="Unassembled WGS sequence"/>
</dbReference>
<evidence type="ECO:0000313" key="1">
    <source>
        <dbReference type="EMBL" id="PNY16277.1"/>
    </source>
</evidence>
<reference evidence="1 2" key="1">
    <citation type="journal article" date="2014" name="Am. J. Bot.">
        <title>Genome assembly and annotation for red clover (Trifolium pratense; Fabaceae).</title>
        <authorList>
            <person name="Istvanek J."/>
            <person name="Jaros M."/>
            <person name="Krenek A."/>
            <person name="Repkova J."/>
        </authorList>
    </citation>
    <scope>NUCLEOTIDE SEQUENCE [LARGE SCALE GENOMIC DNA]</scope>
    <source>
        <strain evidence="2">cv. Tatra</strain>
        <tissue evidence="1">Young leaves</tissue>
    </source>
</reference>
<reference evidence="1 2" key="2">
    <citation type="journal article" date="2017" name="Front. Plant Sci.">
        <title>Gene Classification and Mining of Molecular Markers Useful in Red Clover (Trifolium pratense) Breeding.</title>
        <authorList>
            <person name="Istvanek J."/>
            <person name="Dluhosova J."/>
            <person name="Dluhos P."/>
            <person name="Patkova L."/>
            <person name="Nedelnik J."/>
            <person name="Repkova J."/>
        </authorList>
    </citation>
    <scope>NUCLEOTIDE SEQUENCE [LARGE SCALE GENOMIC DNA]</scope>
    <source>
        <strain evidence="2">cv. Tatra</strain>
        <tissue evidence="1">Young leaves</tissue>
    </source>
</reference>
<gene>
    <name evidence="1" type="ORF">L195_g012992</name>
</gene>
<organism evidence="1 2">
    <name type="scientific">Trifolium pratense</name>
    <name type="common">Red clover</name>
    <dbReference type="NCBI Taxonomy" id="57577"/>
    <lineage>
        <taxon>Eukaryota</taxon>
        <taxon>Viridiplantae</taxon>
        <taxon>Streptophyta</taxon>
        <taxon>Embryophyta</taxon>
        <taxon>Tracheophyta</taxon>
        <taxon>Spermatophyta</taxon>
        <taxon>Magnoliopsida</taxon>
        <taxon>eudicotyledons</taxon>
        <taxon>Gunneridae</taxon>
        <taxon>Pentapetalae</taxon>
        <taxon>rosids</taxon>
        <taxon>fabids</taxon>
        <taxon>Fabales</taxon>
        <taxon>Fabaceae</taxon>
        <taxon>Papilionoideae</taxon>
        <taxon>50 kb inversion clade</taxon>
        <taxon>NPAAA clade</taxon>
        <taxon>Hologalegina</taxon>
        <taxon>IRL clade</taxon>
        <taxon>Trifolieae</taxon>
        <taxon>Trifolium</taxon>
    </lineage>
</organism>
<name>A0A2K3PLW3_TRIPR</name>
<dbReference type="EMBL" id="ASHM01008385">
    <property type="protein sequence ID" value="PNY16277.1"/>
    <property type="molecule type" value="Genomic_DNA"/>
</dbReference>
<feature type="non-terminal residue" evidence="1">
    <location>
        <position position="18"/>
    </location>
</feature>
<evidence type="ECO:0000313" key="2">
    <source>
        <dbReference type="Proteomes" id="UP000236291"/>
    </source>
</evidence>
<proteinExistence type="predicted"/>
<dbReference type="AlphaFoldDB" id="A0A2K3PLW3"/>
<sequence>MNKTPWELNGNSVKEYMR</sequence>